<dbReference type="EMBL" id="KX490009">
    <property type="protein sequence ID" value="AOO92373.1"/>
    <property type="molecule type" value="Genomic_DNA"/>
</dbReference>
<proteinExistence type="inferred from homology"/>
<dbReference type="PANTHER" id="PTHR13774">
    <property type="entry name" value="PHENAZINE BIOSYNTHESIS PROTEIN"/>
    <property type="match status" value="1"/>
</dbReference>
<reference evidence="3" key="2">
    <citation type="journal article" date="2016" name="Front. Microbiol.">
        <title>The Regulatory Protein RosR Affects Rhizobium leguminosarum bv. trifolii Protein Profiles, Cell Surface Properties, and Symbiosis with Clover.</title>
        <authorList>
            <person name="Rachwal K."/>
            <person name="Boguszewska A."/>
            <person name="Kopcinska J."/>
            <person name="Karas M."/>
            <person name="Tchorzewski M."/>
            <person name="Janczarek M."/>
        </authorList>
    </citation>
    <scope>NUCLEOTIDE SEQUENCE</scope>
    <source>
        <strain evidence="3">Rt24.2</strain>
    </source>
</reference>
<reference evidence="3" key="1">
    <citation type="journal article" date="2015" name="BMC Genomics">
        <title>Transcriptome profiling of a Rhizobium leguminosarum bv. trifolii rosR mutant reveals the role of the transcriptional regulator RosR in motility, synthesis of cell-surface components, and other cellular processes.</title>
        <authorList>
            <person name="Rachwal K."/>
            <person name="Matczynska E."/>
            <person name="Janczarek M."/>
        </authorList>
    </citation>
    <scope>NUCLEOTIDE SEQUENCE</scope>
    <source>
        <strain evidence="3">Rt24.2</strain>
    </source>
</reference>
<evidence type="ECO:0000313" key="3">
    <source>
        <dbReference type="EMBL" id="AOO92373.1"/>
    </source>
</evidence>
<dbReference type="GeneID" id="61424183"/>
<protein>
    <submittedName>
        <fullName evidence="3">Phenazine biosynthesis protein PhzF</fullName>
    </submittedName>
</protein>
<organism evidence="3">
    <name type="scientific">Rhizobium leguminosarum bv. trifolii</name>
    <dbReference type="NCBI Taxonomy" id="386"/>
    <lineage>
        <taxon>Bacteria</taxon>
        <taxon>Pseudomonadati</taxon>
        <taxon>Pseudomonadota</taxon>
        <taxon>Alphaproteobacteria</taxon>
        <taxon>Hyphomicrobiales</taxon>
        <taxon>Rhizobiaceae</taxon>
        <taxon>Rhizobium/Agrobacterium group</taxon>
        <taxon>Rhizobium</taxon>
    </lineage>
</organism>
<accession>A0A1B8R800</accession>
<name>A0A1B8R800_RHILT</name>
<dbReference type="InterPro" id="IPR003719">
    <property type="entry name" value="Phenazine_PhzF-like"/>
</dbReference>
<comment type="similarity">
    <text evidence="1">Belongs to the PhzF family.</text>
</comment>
<dbReference type="Pfam" id="PF02567">
    <property type="entry name" value="PhzC-PhzF"/>
    <property type="match status" value="1"/>
</dbReference>
<dbReference type="SUPFAM" id="SSF54506">
    <property type="entry name" value="Diaminopimelate epimerase-like"/>
    <property type="match status" value="1"/>
</dbReference>
<evidence type="ECO:0000256" key="2">
    <source>
        <dbReference type="PIRSR" id="PIRSR016184-1"/>
    </source>
</evidence>
<evidence type="ECO:0000256" key="1">
    <source>
        <dbReference type="ARBA" id="ARBA00008270"/>
    </source>
</evidence>
<sequence length="280" mass="30382">MNSNLKELSFQQVDVFSSERMGGNPLAVVVDADDLDTSTMAKFANWTNLSETTFLLKPTVPDADYRVRIFTPHQELPFAGHPTLGSCHAWLTLGGKPKQPVVIQECQAGLIRIRRDGDILSFLAPDLIRTGHIDNDLMKRVMSGLSLSPEMIVDASWVDNGPGWMALLLKSRDDVLRVRPNYQSISGLRVGLIAPCLGDVDGVDFEVRAFTAAGYEDPVTGSLNAGLAKWLISANLAPPSYIAAQGTVLGRSGRVHVRLESEDIWVGGNVVTCINGKAIL</sequence>
<dbReference type="PANTHER" id="PTHR13774:SF32">
    <property type="entry name" value="ANTISENSE-ENHANCING SEQUENCE 1"/>
    <property type="match status" value="1"/>
</dbReference>
<feature type="active site" evidence="2">
    <location>
        <position position="51"/>
    </location>
</feature>
<dbReference type="AlphaFoldDB" id="A0A1B8R800"/>
<dbReference type="GO" id="GO:0005737">
    <property type="term" value="C:cytoplasm"/>
    <property type="evidence" value="ECO:0007669"/>
    <property type="project" value="TreeGrafter"/>
</dbReference>
<dbReference type="RefSeq" id="WP_028733014.1">
    <property type="nucleotide sequence ID" value="NZ_MAMO01000147.1"/>
</dbReference>
<dbReference type="GO" id="GO:0016853">
    <property type="term" value="F:isomerase activity"/>
    <property type="evidence" value="ECO:0007669"/>
    <property type="project" value="TreeGrafter"/>
</dbReference>
<dbReference type="PIRSF" id="PIRSF016184">
    <property type="entry name" value="PhzC_PhzF"/>
    <property type="match status" value="1"/>
</dbReference>
<dbReference type="NCBIfam" id="TIGR00654">
    <property type="entry name" value="PhzF_family"/>
    <property type="match status" value="1"/>
</dbReference>
<dbReference type="Gene3D" id="3.10.310.10">
    <property type="entry name" value="Diaminopimelate Epimerase, Chain A, domain 1"/>
    <property type="match status" value="2"/>
</dbReference>